<dbReference type="Proteomes" id="UP001236014">
    <property type="component" value="Chromosome"/>
</dbReference>
<sequence length="81" mass="8879">MTTETATEPGTPSASDLTDPTARPTTPPTTPCSVVWCCGRPYVLEGRAGRARWVGNDDRGRPERLSNAELQRRGWSHRRAG</sequence>
<name>A0A9Y2IAF2_9PSEU</name>
<dbReference type="AlphaFoldDB" id="A0A9Y2IAF2"/>
<accession>A0A9Y2IAF2</accession>
<dbReference type="KEGG" id="acab:QRX50_32015"/>
<evidence type="ECO:0000313" key="2">
    <source>
        <dbReference type="EMBL" id="WIX76082.1"/>
    </source>
</evidence>
<protein>
    <submittedName>
        <fullName evidence="2">Uncharacterized protein</fullName>
    </submittedName>
</protein>
<reference evidence="2 3" key="1">
    <citation type="submission" date="2023-06" db="EMBL/GenBank/DDBJ databases">
        <authorList>
            <person name="Oyuntsetseg B."/>
            <person name="Kim S.B."/>
        </authorList>
    </citation>
    <scope>NUCLEOTIDE SEQUENCE [LARGE SCALE GENOMIC DNA]</scope>
    <source>
        <strain evidence="2 3">2-15</strain>
    </source>
</reference>
<feature type="compositionally biased region" description="Basic and acidic residues" evidence="1">
    <location>
        <begin position="55"/>
        <end position="72"/>
    </location>
</feature>
<gene>
    <name evidence="2" type="ORF">QRX50_32015</name>
</gene>
<feature type="compositionally biased region" description="Polar residues" evidence="1">
    <location>
        <begin position="1"/>
        <end position="16"/>
    </location>
</feature>
<dbReference type="EMBL" id="CP127294">
    <property type="protein sequence ID" value="WIX76082.1"/>
    <property type="molecule type" value="Genomic_DNA"/>
</dbReference>
<dbReference type="RefSeq" id="WP_285966841.1">
    <property type="nucleotide sequence ID" value="NZ_CP127294.1"/>
</dbReference>
<evidence type="ECO:0000256" key="1">
    <source>
        <dbReference type="SAM" id="MobiDB-lite"/>
    </source>
</evidence>
<organism evidence="2 3">
    <name type="scientific">Amycolatopsis carbonis</name>
    <dbReference type="NCBI Taxonomy" id="715471"/>
    <lineage>
        <taxon>Bacteria</taxon>
        <taxon>Bacillati</taxon>
        <taxon>Actinomycetota</taxon>
        <taxon>Actinomycetes</taxon>
        <taxon>Pseudonocardiales</taxon>
        <taxon>Pseudonocardiaceae</taxon>
        <taxon>Amycolatopsis</taxon>
    </lineage>
</organism>
<feature type="region of interest" description="Disordered" evidence="1">
    <location>
        <begin position="1"/>
        <end position="32"/>
    </location>
</feature>
<feature type="region of interest" description="Disordered" evidence="1">
    <location>
        <begin position="53"/>
        <end position="81"/>
    </location>
</feature>
<proteinExistence type="predicted"/>
<evidence type="ECO:0000313" key="3">
    <source>
        <dbReference type="Proteomes" id="UP001236014"/>
    </source>
</evidence>
<keyword evidence="3" id="KW-1185">Reference proteome</keyword>